<comment type="caution">
    <text evidence="1">The sequence shown here is derived from an EMBL/GenBank/DDBJ whole genome shotgun (WGS) entry which is preliminary data.</text>
</comment>
<keyword evidence="2" id="KW-1185">Reference proteome</keyword>
<gene>
    <name evidence="1" type="ORF">ABVT43_04140</name>
</gene>
<sequence>MKYLKIIILFMGTLSSFCFAQEMSENEKMLAIQKVSIIDRPVVMVGMGLTRLLNDDYYIGAMYLDEKVEYDKTADFFSVKVARRMQFKFASKISISARSFKRKLVESLRINNSRKDINAQKAELAQFLKFFSGSYKKGDELSFDYHHTFGTRVILNGRIIGQVENSHDLYNLLVKIWVGERPPTSKFKSGILGNNDGDYAIELLRQYINL</sequence>
<dbReference type="EMBL" id="JBEVCJ010000003">
    <property type="protein sequence ID" value="MET1254313.1"/>
    <property type="molecule type" value="Genomic_DNA"/>
</dbReference>
<dbReference type="Pfam" id="PF16036">
    <property type="entry name" value="Chalcone_3"/>
    <property type="match status" value="1"/>
</dbReference>
<name>A0ABV2BQV9_9GAMM</name>
<dbReference type="Gene3D" id="3.50.70.10">
    <property type="match status" value="1"/>
</dbReference>
<dbReference type="InterPro" id="IPR016087">
    <property type="entry name" value="Chalcone_isomerase"/>
</dbReference>
<evidence type="ECO:0000313" key="2">
    <source>
        <dbReference type="Proteomes" id="UP001548189"/>
    </source>
</evidence>
<reference evidence="1 2" key="1">
    <citation type="submission" date="2024-06" db="EMBL/GenBank/DDBJ databases">
        <authorList>
            <person name="Li F."/>
        </authorList>
    </citation>
    <scope>NUCLEOTIDE SEQUENCE [LARGE SCALE GENOMIC DNA]</scope>
    <source>
        <strain evidence="1 2">GXAS 311</strain>
    </source>
</reference>
<dbReference type="GO" id="GO:0016853">
    <property type="term" value="F:isomerase activity"/>
    <property type="evidence" value="ECO:0007669"/>
    <property type="project" value="UniProtKB-KW"/>
</dbReference>
<accession>A0ABV2BQV9</accession>
<organism evidence="1 2">
    <name type="scientific">Aliikangiella maris</name>
    <dbReference type="NCBI Taxonomy" id="3162458"/>
    <lineage>
        <taxon>Bacteria</taxon>
        <taxon>Pseudomonadati</taxon>
        <taxon>Pseudomonadota</taxon>
        <taxon>Gammaproteobacteria</taxon>
        <taxon>Oceanospirillales</taxon>
        <taxon>Pleioneaceae</taxon>
        <taxon>Aliikangiella</taxon>
    </lineage>
</organism>
<dbReference type="InterPro" id="IPR036298">
    <property type="entry name" value="Chalcone_isomerase_sf"/>
</dbReference>
<dbReference type="InterPro" id="IPR016088">
    <property type="entry name" value="Chalcone_isomerase_3-sand"/>
</dbReference>
<proteinExistence type="predicted"/>
<evidence type="ECO:0000313" key="1">
    <source>
        <dbReference type="EMBL" id="MET1254313.1"/>
    </source>
</evidence>
<keyword evidence="1" id="KW-0413">Isomerase</keyword>
<dbReference type="Proteomes" id="UP001548189">
    <property type="component" value="Unassembled WGS sequence"/>
</dbReference>
<dbReference type="SUPFAM" id="SSF54626">
    <property type="entry name" value="Chalcone isomerase"/>
    <property type="match status" value="1"/>
</dbReference>
<protein>
    <submittedName>
        <fullName evidence="1">Chalcone isomerase family protein</fullName>
    </submittedName>
</protein>